<name>A0ABV7FZS3_9PROT</name>
<evidence type="ECO:0000256" key="1">
    <source>
        <dbReference type="ARBA" id="ARBA00022801"/>
    </source>
</evidence>
<reference evidence="5" key="1">
    <citation type="journal article" date="2019" name="Int. J. Syst. Evol. Microbiol.">
        <title>The Global Catalogue of Microorganisms (GCM) 10K type strain sequencing project: providing services to taxonomists for standard genome sequencing and annotation.</title>
        <authorList>
            <consortium name="The Broad Institute Genomics Platform"/>
            <consortium name="The Broad Institute Genome Sequencing Center for Infectious Disease"/>
            <person name="Wu L."/>
            <person name="Ma J."/>
        </authorList>
    </citation>
    <scope>NUCLEOTIDE SEQUENCE [LARGE SCALE GENOMIC DNA]</scope>
    <source>
        <strain evidence="5">KCTC 52094</strain>
    </source>
</reference>
<dbReference type="PANTHER" id="PTHR12304:SF4">
    <property type="entry name" value="URIDINE NUCLEOSIDASE"/>
    <property type="match status" value="1"/>
</dbReference>
<dbReference type="InterPro" id="IPR023186">
    <property type="entry name" value="IUNH"/>
</dbReference>
<dbReference type="Gene3D" id="3.90.245.10">
    <property type="entry name" value="Ribonucleoside hydrolase-like"/>
    <property type="match status" value="1"/>
</dbReference>
<sequence>MGPAAARRIIIDTDPGKDDAVAILLALASPELEVMSLMAVAGNVPLARTETNARALLELGGRPDIPVFRGCERPLVRDPVTAKHVHGASGLEGLALPEPTCPAADGHAVDHLIAALNNTPAGTVTLCLLGPATNLAMALVKAPEIATRIQEVVWMAGARREGGNVTPAAEYNVHADPEAAAVLLRSRIPIVMIPLDLTHQVRLSKARLNRLRAIPTATAAAVVDLFSDAAGDPVREHGIEGAPLHDPCVVAYLLRPALFSGHAIHVAVETASPLTLGMTVADCFGVTGCDANVTWMSGIDAQGVFDLLSERLAAGPHRQGR</sequence>
<dbReference type="Proteomes" id="UP001595593">
    <property type="component" value="Unassembled WGS sequence"/>
</dbReference>
<evidence type="ECO:0000259" key="3">
    <source>
        <dbReference type="Pfam" id="PF01156"/>
    </source>
</evidence>
<comment type="caution">
    <text evidence="4">The sequence shown here is derived from an EMBL/GenBank/DDBJ whole genome shotgun (WGS) entry which is preliminary data.</text>
</comment>
<gene>
    <name evidence="4" type="ORF">ACFOD4_06375</name>
</gene>
<evidence type="ECO:0000313" key="4">
    <source>
        <dbReference type="EMBL" id="MFC3124685.1"/>
    </source>
</evidence>
<proteinExistence type="predicted"/>
<dbReference type="EMBL" id="JBHRTN010000007">
    <property type="protein sequence ID" value="MFC3124685.1"/>
    <property type="molecule type" value="Genomic_DNA"/>
</dbReference>
<keyword evidence="2" id="KW-0326">Glycosidase</keyword>
<dbReference type="SUPFAM" id="SSF53590">
    <property type="entry name" value="Nucleoside hydrolase"/>
    <property type="match status" value="1"/>
</dbReference>
<dbReference type="PANTHER" id="PTHR12304">
    <property type="entry name" value="INOSINE-URIDINE PREFERRING NUCLEOSIDE HYDROLASE"/>
    <property type="match status" value="1"/>
</dbReference>
<accession>A0ABV7FZS3</accession>
<dbReference type="RefSeq" id="WP_379595099.1">
    <property type="nucleotide sequence ID" value="NZ_JBHRTN010000007.1"/>
</dbReference>
<keyword evidence="1 4" id="KW-0378">Hydrolase</keyword>
<dbReference type="PROSITE" id="PS01247">
    <property type="entry name" value="IUNH"/>
    <property type="match status" value="1"/>
</dbReference>
<feature type="domain" description="Inosine/uridine-preferring nucleoside hydrolase" evidence="3">
    <location>
        <begin position="9"/>
        <end position="305"/>
    </location>
</feature>
<dbReference type="Pfam" id="PF01156">
    <property type="entry name" value="IU_nuc_hydro"/>
    <property type="match status" value="1"/>
</dbReference>
<protein>
    <submittedName>
        <fullName evidence="4">Nucleoside hydrolase</fullName>
    </submittedName>
</protein>
<dbReference type="GO" id="GO:0016787">
    <property type="term" value="F:hydrolase activity"/>
    <property type="evidence" value="ECO:0007669"/>
    <property type="project" value="UniProtKB-KW"/>
</dbReference>
<dbReference type="InterPro" id="IPR036452">
    <property type="entry name" value="Ribo_hydro-like"/>
</dbReference>
<dbReference type="CDD" id="cd02651">
    <property type="entry name" value="nuc_hydro_IU_UC_XIUA"/>
    <property type="match status" value="1"/>
</dbReference>
<keyword evidence="5" id="KW-1185">Reference proteome</keyword>
<evidence type="ECO:0000313" key="5">
    <source>
        <dbReference type="Proteomes" id="UP001595593"/>
    </source>
</evidence>
<dbReference type="InterPro" id="IPR001910">
    <property type="entry name" value="Inosine/uridine_hydrolase_dom"/>
</dbReference>
<evidence type="ECO:0000256" key="2">
    <source>
        <dbReference type="ARBA" id="ARBA00023295"/>
    </source>
</evidence>
<dbReference type="InterPro" id="IPR015910">
    <property type="entry name" value="I/U_nuclsd_hydro_CS"/>
</dbReference>
<organism evidence="4 5">
    <name type="scientific">Teichococcus globiformis</name>
    <dbReference type="NCBI Taxonomy" id="2307229"/>
    <lineage>
        <taxon>Bacteria</taxon>
        <taxon>Pseudomonadati</taxon>
        <taxon>Pseudomonadota</taxon>
        <taxon>Alphaproteobacteria</taxon>
        <taxon>Acetobacterales</taxon>
        <taxon>Roseomonadaceae</taxon>
        <taxon>Roseomonas</taxon>
    </lineage>
</organism>